<comment type="catalytic activity">
    <reaction evidence="5">
        <text>[thioredoxin]-dithiol + NADP(+) = [thioredoxin]-disulfide + NADPH + H(+)</text>
        <dbReference type="Rhea" id="RHEA:20345"/>
        <dbReference type="Rhea" id="RHEA-COMP:10698"/>
        <dbReference type="Rhea" id="RHEA-COMP:10700"/>
        <dbReference type="ChEBI" id="CHEBI:15378"/>
        <dbReference type="ChEBI" id="CHEBI:29950"/>
        <dbReference type="ChEBI" id="CHEBI:50058"/>
        <dbReference type="ChEBI" id="CHEBI:57783"/>
        <dbReference type="ChEBI" id="CHEBI:58349"/>
        <dbReference type="EC" id="1.8.1.9"/>
    </reaction>
</comment>
<comment type="subunit">
    <text evidence="6">Homodimer.</text>
</comment>
<organism evidence="8 9">
    <name type="scientific">Naumannella cuiyingiana</name>
    <dbReference type="NCBI Taxonomy" id="1347891"/>
    <lineage>
        <taxon>Bacteria</taxon>
        <taxon>Bacillati</taxon>
        <taxon>Actinomycetota</taxon>
        <taxon>Actinomycetes</taxon>
        <taxon>Propionibacteriales</taxon>
        <taxon>Propionibacteriaceae</taxon>
        <taxon>Naumannella</taxon>
    </lineage>
</organism>
<evidence type="ECO:0000313" key="8">
    <source>
        <dbReference type="EMBL" id="NYI70513.1"/>
    </source>
</evidence>
<evidence type="ECO:0000256" key="3">
    <source>
        <dbReference type="ARBA" id="ARBA00022857"/>
    </source>
</evidence>
<comment type="similarity">
    <text evidence="6">Belongs to the ferredoxin--NADP reductase type 2 family.</text>
</comment>
<gene>
    <name evidence="8" type="ORF">GGQ54_001073</name>
</gene>
<feature type="binding site" evidence="6">
    <location>
        <position position="40"/>
    </location>
    <ligand>
        <name>FAD</name>
        <dbReference type="ChEBI" id="CHEBI:57692"/>
    </ligand>
</feature>
<comment type="caution">
    <text evidence="8">The sequence shown here is derived from an EMBL/GenBank/DDBJ whole genome shotgun (WGS) entry which is preliminary data.</text>
</comment>
<keyword evidence="9" id="KW-1185">Reference proteome</keyword>
<dbReference type="Pfam" id="PF07992">
    <property type="entry name" value="Pyr_redox_2"/>
    <property type="match status" value="1"/>
</dbReference>
<evidence type="ECO:0000256" key="1">
    <source>
        <dbReference type="ARBA" id="ARBA00022630"/>
    </source>
</evidence>
<dbReference type="InterPro" id="IPR036188">
    <property type="entry name" value="FAD/NAD-bd_sf"/>
</dbReference>
<evidence type="ECO:0000256" key="5">
    <source>
        <dbReference type="ARBA" id="ARBA00048132"/>
    </source>
</evidence>
<feature type="binding site" evidence="6">
    <location>
        <position position="314"/>
    </location>
    <ligand>
        <name>FAD</name>
        <dbReference type="ChEBI" id="CHEBI:57692"/>
    </ligand>
</feature>
<name>A0A7Z0D822_9ACTN</name>
<keyword evidence="3 6" id="KW-0521">NADP</keyword>
<dbReference type="Proteomes" id="UP000527616">
    <property type="component" value="Unassembled WGS sequence"/>
</dbReference>
<evidence type="ECO:0000259" key="7">
    <source>
        <dbReference type="Pfam" id="PF07992"/>
    </source>
</evidence>
<dbReference type="GO" id="GO:0004791">
    <property type="term" value="F:thioredoxin-disulfide reductase (NADPH) activity"/>
    <property type="evidence" value="ECO:0007669"/>
    <property type="project" value="UniProtKB-EC"/>
</dbReference>
<dbReference type="PRINTS" id="PR00469">
    <property type="entry name" value="PNDRDTASEII"/>
</dbReference>
<dbReference type="InterPro" id="IPR050097">
    <property type="entry name" value="Ferredoxin-NADP_redctase_2"/>
</dbReference>
<dbReference type="GO" id="GO:0050660">
    <property type="term" value="F:flavin adenine dinucleotide binding"/>
    <property type="evidence" value="ECO:0007669"/>
    <property type="project" value="UniProtKB-UniRule"/>
</dbReference>
<sequence length="323" mass="33980">MVVGAGPAGLYATFYAGFRGLRVVVIDSLTELGGQVSTLFPEKAIFDVAGFPAIVGRDLISRLQEQAASAGAVYLLGRTAIGLTDRGERGLLITLDDGAVIAAGAVLVSAGVGGFQPRQLPAAAPWLGRGMEYFVQDAEVYRDLDVVITGGGDSAVDWALHVEPIARSVTLVHRRSRFRAHESSIDRLLRSSVQVLTNAQVSQVLGVEWIDSVEISEASGGSHRRPAQALVCALGFVADLGPLAGWGMEIANRRILVDSTMRTSLERVFAVGDVSDYRGKVRLISVGFGEAAIAVNHIAALLRADAEVSPGHSSDRPAPVTAG</sequence>
<dbReference type="GO" id="GO:0050661">
    <property type="term" value="F:NADP binding"/>
    <property type="evidence" value="ECO:0007669"/>
    <property type="project" value="UniProtKB-UniRule"/>
</dbReference>
<feature type="binding site" evidence="6">
    <location>
        <position position="115"/>
    </location>
    <ligand>
        <name>FAD</name>
        <dbReference type="ChEBI" id="CHEBI:57692"/>
    </ligand>
</feature>
<feature type="binding site" evidence="6">
    <location>
        <position position="80"/>
    </location>
    <ligand>
        <name>FAD</name>
        <dbReference type="ChEBI" id="CHEBI:57692"/>
    </ligand>
</feature>
<dbReference type="HAMAP" id="MF_01685">
    <property type="entry name" value="FENR2"/>
    <property type="match status" value="1"/>
</dbReference>
<keyword evidence="1 6" id="KW-0285">Flavoprotein</keyword>
<dbReference type="InterPro" id="IPR022890">
    <property type="entry name" value="Fd--NADP_Rdtase_type_2"/>
</dbReference>
<dbReference type="EC" id="1.18.1.2" evidence="6"/>
<dbReference type="AlphaFoldDB" id="A0A7Z0D822"/>
<feature type="binding site" evidence="6">
    <location>
        <position position="35"/>
    </location>
    <ligand>
        <name>FAD</name>
        <dbReference type="ChEBI" id="CHEBI:57692"/>
    </ligand>
</feature>
<feature type="binding site" evidence="6">
    <location>
        <position position="273"/>
    </location>
    <ligand>
        <name>FAD</name>
        <dbReference type="ChEBI" id="CHEBI:57692"/>
    </ligand>
</feature>
<dbReference type="InterPro" id="IPR023753">
    <property type="entry name" value="FAD/NAD-binding_dom"/>
</dbReference>
<evidence type="ECO:0000256" key="4">
    <source>
        <dbReference type="ARBA" id="ARBA00023002"/>
    </source>
</evidence>
<dbReference type="PRINTS" id="PR00368">
    <property type="entry name" value="FADPNR"/>
</dbReference>
<proteinExistence type="inferred from homology"/>
<dbReference type="RefSeq" id="WP_343045859.1">
    <property type="nucleotide sequence ID" value="NZ_JACBZS010000001.1"/>
</dbReference>
<dbReference type="GO" id="GO:0004324">
    <property type="term" value="F:ferredoxin-NADP+ reductase activity"/>
    <property type="evidence" value="ECO:0007669"/>
    <property type="project" value="UniProtKB-UniRule"/>
</dbReference>
<feature type="binding site" evidence="6">
    <location>
        <position position="27"/>
    </location>
    <ligand>
        <name>FAD</name>
        <dbReference type="ChEBI" id="CHEBI:57692"/>
    </ligand>
</feature>
<dbReference type="Gene3D" id="3.50.50.60">
    <property type="entry name" value="FAD/NAD(P)-binding domain"/>
    <property type="match status" value="2"/>
</dbReference>
<comment type="caution">
    <text evidence="6">Lacks conserved residue(s) required for the propagation of feature annotation.</text>
</comment>
<comment type="catalytic activity">
    <reaction evidence="6">
        <text>2 reduced [2Fe-2S]-[ferredoxin] + NADP(+) + H(+) = 2 oxidized [2Fe-2S]-[ferredoxin] + NADPH</text>
        <dbReference type="Rhea" id="RHEA:20125"/>
        <dbReference type="Rhea" id="RHEA-COMP:10000"/>
        <dbReference type="Rhea" id="RHEA-COMP:10001"/>
        <dbReference type="ChEBI" id="CHEBI:15378"/>
        <dbReference type="ChEBI" id="CHEBI:33737"/>
        <dbReference type="ChEBI" id="CHEBI:33738"/>
        <dbReference type="ChEBI" id="CHEBI:57783"/>
        <dbReference type="ChEBI" id="CHEBI:58349"/>
        <dbReference type="EC" id="1.18.1.2"/>
    </reaction>
</comment>
<dbReference type="EMBL" id="JACBZS010000001">
    <property type="protein sequence ID" value="NYI70513.1"/>
    <property type="molecule type" value="Genomic_DNA"/>
</dbReference>
<evidence type="ECO:0000256" key="2">
    <source>
        <dbReference type="ARBA" id="ARBA00022827"/>
    </source>
</evidence>
<keyword evidence="4 6" id="KW-0560">Oxidoreductase</keyword>
<reference evidence="8 9" key="1">
    <citation type="submission" date="2020-07" db="EMBL/GenBank/DDBJ databases">
        <title>Sequencing the genomes of 1000 actinobacteria strains.</title>
        <authorList>
            <person name="Klenk H.-P."/>
        </authorList>
    </citation>
    <scope>NUCLEOTIDE SEQUENCE [LARGE SCALE GENOMIC DNA]</scope>
    <source>
        <strain evidence="8 9">DSM 103164</strain>
    </source>
</reference>
<protein>
    <recommendedName>
        <fullName evidence="6">Ferredoxin--NADP reductase</fullName>
        <shortName evidence="6">FNR</shortName>
        <shortName evidence="6">Fd-NADP(+) reductase</shortName>
        <ecNumber evidence="6">1.18.1.2</ecNumber>
    </recommendedName>
</protein>
<comment type="cofactor">
    <cofactor evidence="6">
        <name>FAD</name>
        <dbReference type="ChEBI" id="CHEBI:57692"/>
    </cofactor>
    <text evidence="6">Binds 1 FAD per subunit.</text>
</comment>
<evidence type="ECO:0000256" key="6">
    <source>
        <dbReference type="HAMAP-Rule" id="MF_01685"/>
    </source>
</evidence>
<dbReference type="PANTHER" id="PTHR48105">
    <property type="entry name" value="THIOREDOXIN REDUCTASE 1-RELATED-RELATED"/>
    <property type="match status" value="1"/>
</dbReference>
<accession>A0A7Z0D822</accession>
<dbReference type="SUPFAM" id="SSF51905">
    <property type="entry name" value="FAD/NAD(P)-binding domain"/>
    <property type="match status" value="1"/>
</dbReference>
<evidence type="ECO:0000313" key="9">
    <source>
        <dbReference type="Proteomes" id="UP000527616"/>
    </source>
</evidence>
<feature type="domain" description="FAD/NAD(P)-binding" evidence="7">
    <location>
        <begin position="1"/>
        <end position="288"/>
    </location>
</feature>
<keyword evidence="2 6" id="KW-0274">FAD</keyword>